<evidence type="ECO:0000256" key="2">
    <source>
        <dbReference type="ARBA" id="ARBA00023125"/>
    </source>
</evidence>
<dbReference type="InterPro" id="IPR036390">
    <property type="entry name" value="WH_DNA-bd_sf"/>
</dbReference>
<dbReference type="CDD" id="cd00038">
    <property type="entry name" value="CAP_ED"/>
    <property type="match status" value="1"/>
</dbReference>
<dbReference type="InterPro" id="IPR000595">
    <property type="entry name" value="cNMP-bd_dom"/>
</dbReference>
<dbReference type="SUPFAM" id="SSF46785">
    <property type="entry name" value="Winged helix' DNA-binding domain"/>
    <property type="match status" value="1"/>
</dbReference>
<keyword evidence="7" id="KW-1185">Reference proteome</keyword>
<dbReference type="GO" id="GO:0003700">
    <property type="term" value="F:DNA-binding transcription factor activity"/>
    <property type="evidence" value="ECO:0007669"/>
    <property type="project" value="TreeGrafter"/>
</dbReference>
<dbReference type="PANTHER" id="PTHR24567:SF74">
    <property type="entry name" value="HTH-TYPE TRANSCRIPTIONAL REGULATOR ARCR"/>
    <property type="match status" value="1"/>
</dbReference>
<dbReference type="Pfam" id="PF00027">
    <property type="entry name" value="cNMP_binding"/>
    <property type="match status" value="1"/>
</dbReference>
<reference evidence="6 7" key="1">
    <citation type="submission" date="2016-10" db="EMBL/GenBank/DDBJ databases">
        <authorList>
            <person name="de Groot N.N."/>
        </authorList>
    </citation>
    <scope>NUCLEOTIDE SEQUENCE [LARGE SCALE GENOMIC DNA]</scope>
    <source>
        <strain evidence="6 7">CGMCC 1.3430</strain>
    </source>
</reference>
<gene>
    <name evidence="6" type="ORF">SAMN04488051_103351</name>
</gene>
<dbReference type="InterPro" id="IPR014710">
    <property type="entry name" value="RmlC-like_jellyroll"/>
</dbReference>
<dbReference type="AlphaFoldDB" id="A0A1H4BGL8"/>
<dbReference type="Gene3D" id="1.10.10.10">
    <property type="entry name" value="Winged helix-like DNA-binding domain superfamily/Winged helix DNA-binding domain"/>
    <property type="match status" value="1"/>
</dbReference>
<name>A0A1H4BGL8_ALKAM</name>
<keyword evidence="2" id="KW-0238">DNA-binding</keyword>
<dbReference type="GO" id="GO:0003677">
    <property type="term" value="F:DNA binding"/>
    <property type="evidence" value="ECO:0007669"/>
    <property type="project" value="UniProtKB-KW"/>
</dbReference>
<dbReference type="Proteomes" id="UP000198773">
    <property type="component" value="Unassembled WGS sequence"/>
</dbReference>
<keyword evidence="6" id="KW-0808">Transferase</keyword>
<organism evidence="6 7">
    <name type="scientific">Alkalimonas amylolytica</name>
    <dbReference type="NCBI Taxonomy" id="152573"/>
    <lineage>
        <taxon>Bacteria</taxon>
        <taxon>Pseudomonadati</taxon>
        <taxon>Pseudomonadota</taxon>
        <taxon>Gammaproteobacteria</taxon>
        <taxon>Alkalimonas</taxon>
    </lineage>
</organism>
<evidence type="ECO:0000259" key="5">
    <source>
        <dbReference type="Pfam" id="PF13545"/>
    </source>
</evidence>
<dbReference type="InterPro" id="IPR036388">
    <property type="entry name" value="WH-like_DNA-bd_sf"/>
</dbReference>
<keyword evidence="6" id="KW-0418">Kinase</keyword>
<dbReference type="InterPro" id="IPR018490">
    <property type="entry name" value="cNMP-bd_dom_sf"/>
</dbReference>
<dbReference type="Gene3D" id="2.60.120.10">
    <property type="entry name" value="Jelly Rolls"/>
    <property type="match status" value="1"/>
</dbReference>
<protein>
    <submittedName>
        <fullName evidence="6">cAMP-binding domain of CRP or a regulatory subunit of cAMP-dependent protein kinases</fullName>
    </submittedName>
</protein>
<dbReference type="STRING" id="152573.SAMN04488051_103351"/>
<dbReference type="OrthoDB" id="8969464at2"/>
<dbReference type="Pfam" id="PF13545">
    <property type="entry name" value="HTH_Crp_2"/>
    <property type="match status" value="1"/>
</dbReference>
<dbReference type="SUPFAM" id="SSF51206">
    <property type="entry name" value="cAMP-binding domain-like"/>
    <property type="match status" value="1"/>
</dbReference>
<proteinExistence type="predicted"/>
<evidence type="ECO:0000259" key="4">
    <source>
        <dbReference type="Pfam" id="PF00027"/>
    </source>
</evidence>
<feature type="domain" description="Cyclic nucleotide-binding" evidence="4">
    <location>
        <begin position="47"/>
        <end position="126"/>
    </location>
</feature>
<evidence type="ECO:0000256" key="1">
    <source>
        <dbReference type="ARBA" id="ARBA00023015"/>
    </source>
</evidence>
<dbReference type="PANTHER" id="PTHR24567">
    <property type="entry name" value="CRP FAMILY TRANSCRIPTIONAL REGULATORY PROTEIN"/>
    <property type="match status" value="1"/>
</dbReference>
<sequence>MVYQVLKVTPVSVSAHPVITNHLMELISAKERVLLQRHCEQVELTFGVVLCEPNQPYRFLYFPMSGFISLVTKLAGHKPLEMGVIGNEGMLGVTLALGVSTAPMQAVVQGKGTAWRIELAELQQLLPECPQLRSVLQQYLFVLMAQLSQSAACMHFHSLEQRLARWLLMSNDRAHSNSFYLTHQFLADMLGVRRSGVTVAAGVMQQNQWISYSRGNIRLLNRTAIEGLACECYQCSLDAYRRLLGEPLPDTPIRLLAEQGTP</sequence>
<dbReference type="GO" id="GO:0016301">
    <property type="term" value="F:kinase activity"/>
    <property type="evidence" value="ECO:0007669"/>
    <property type="project" value="UniProtKB-KW"/>
</dbReference>
<evidence type="ECO:0000313" key="7">
    <source>
        <dbReference type="Proteomes" id="UP000198773"/>
    </source>
</evidence>
<keyword evidence="1" id="KW-0805">Transcription regulation</keyword>
<dbReference type="GO" id="GO:0005829">
    <property type="term" value="C:cytosol"/>
    <property type="evidence" value="ECO:0007669"/>
    <property type="project" value="TreeGrafter"/>
</dbReference>
<accession>A0A1H4BGL8</accession>
<dbReference type="InterPro" id="IPR050397">
    <property type="entry name" value="Env_Response_Regulators"/>
</dbReference>
<feature type="domain" description="HTH crp-type" evidence="5">
    <location>
        <begin position="161"/>
        <end position="226"/>
    </location>
</feature>
<evidence type="ECO:0000313" key="6">
    <source>
        <dbReference type="EMBL" id="SEA47271.1"/>
    </source>
</evidence>
<evidence type="ECO:0000256" key="3">
    <source>
        <dbReference type="ARBA" id="ARBA00023163"/>
    </source>
</evidence>
<dbReference type="EMBL" id="FNRM01000003">
    <property type="protein sequence ID" value="SEA47271.1"/>
    <property type="molecule type" value="Genomic_DNA"/>
</dbReference>
<dbReference type="InterPro" id="IPR012318">
    <property type="entry name" value="HTH_CRP"/>
</dbReference>
<keyword evidence="3" id="KW-0804">Transcription</keyword>